<feature type="compositionally biased region" description="Basic and acidic residues" evidence="1">
    <location>
        <begin position="115"/>
        <end position="126"/>
    </location>
</feature>
<feature type="compositionally biased region" description="Polar residues" evidence="1">
    <location>
        <begin position="149"/>
        <end position="162"/>
    </location>
</feature>
<feature type="compositionally biased region" description="Basic and acidic residues" evidence="1">
    <location>
        <begin position="169"/>
        <end position="178"/>
    </location>
</feature>
<protein>
    <submittedName>
        <fullName evidence="2">Uncharacterized protein</fullName>
    </submittedName>
</protein>
<organism evidence="2 3">
    <name type="scientific">Daphnia pulex</name>
    <name type="common">Water flea</name>
    <dbReference type="NCBI Taxonomy" id="6669"/>
    <lineage>
        <taxon>Eukaryota</taxon>
        <taxon>Metazoa</taxon>
        <taxon>Ecdysozoa</taxon>
        <taxon>Arthropoda</taxon>
        <taxon>Crustacea</taxon>
        <taxon>Branchiopoda</taxon>
        <taxon>Diplostraca</taxon>
        <taxon>Cladocera</taxon>
        <taxon>Anomopoda</taxon>
        <taxon>Daphniidae</taxon>
        <taxon>Daphnia</taxon>
    </lineage>
</organism>
<dbReference type="AlphaFoldDB" id="E9GKB0"/>
<dbReference type="InParanoid" id="E9GKB0"/>
<evidence type="ECO:0000256" key="1">
    <source>
        <dbReference type="SAM" id="MobiDB-lite"/>
    </source>
</evidence>
<keyword evidence="3" id="KW-1185">Reference proteome</keyword>
<reference evidence="2 3" key="1">
    <citation type="journal article" date="2011" name="Science">
        <title>The ecoresponsive genome of Daphnia pulex.</title>
        <authorList>
            <person name="Colbourne J.K."/>
            <person name="Pfrender M.E."/>
            <person name="Gilbert D."/>
            <person name="Thomas W.K."/>
            <person name="Tucker A."/>
            <person name="Oakley T.H."/>
            <person name="Tokishita S."/>
            <person name="Aerts A."/>
            <person name="Arnold G.J."/>
            <person name="Basu M.K."/>
            <person name="Bauer D.J."/>
            <person name="Caceres C.E."/>
            <person name="Carmel L."/>
            <person name="Casola C."/>
            <person name="Choi J.H."/>
            <person name="Detter J.C."/>
            <person name="Dong Q."/>
            <person name="Dusheyko S."/>
            <person name="Eads B.D."/>
            <person name="Frohlich T."/>
            <person name="Geiler-Samerotte K.A."/>
            <person name="Gerlach D."/>
            <person name="Hatcher P."/>
            <person name="Jogdeo S."/>
            <person name="Krijgsveld J."/>
            <person name="Kriventseva E.V."/>
            <person name="Kultz D."/>
            <person name="Laforsch C."/>
            <person name="Lindquist E."/>
            <person name="Lopez J."/>
            <person name="Manak J.R."/>
            <person name="Muller J."/>
            <person name="Pangilinan J."/>
            <person name="Patwardhan R.P."/>
            <person name="Pitluck S."/>
            <person name="Pritham E.J."/>
            <person name="Rechtsteiner A."/>
            <person name="Rho M."/>
            <person name="Rogozin I.B."/>
            <person name="Sakarya O."/>
            <person name="Salamov A."/>
            <person name="Schaack S."/>
            <person name="Shapiro H."/>
            <person name="Shiga Y."/>
            <person name="Skalitzky C."/>
            <person name="Smith Z."/>
            <person name="Souvorov A."/>
            <person name="Sung W."/>
            <person name="Tang Z."/>
            <person name="Tsuchiya D."/>
            <person name="Tu H."/>
            <person name="Vos H."/>
            <person name="Wang M."/>
            <person name="Wolf Y.I."/>
            <person name="Yamagata H."/>
            <person name="Yamada T."/>
            <person name="Ye Y."/>
            <person name="Shaw J.R."/>
            <person name="Andrews J."/>
            <person name="Crease T.J."/>
            <person name="Tang H."/>
            <person name="Lucas S.M."/>
            <person name="Robertson H.M."/>
            <person name="Bork P."/>
            <person name="Koonin E.V."/>
            <person name="Zdobnov E.M."/>
            <person name="Grigoriev I.V."/>
            <person name="Lynch M."/>
            <person name="Boore J.L."/>
        </authorList>
    </citation>
    <scope>NUCLEOTIDE SEQUENCE [LARGE SCALE GENOMIC DNA]</scope>
</reference>
<feature type="compositionally biased region" description="Acidic residues" evidence="1">
    <location>
        <begin position="127"/>
        <end position="140"/>
    </location>
</feature>
<dbReference type="HOGENOM" id="CLU_1512136_0_0_1"/>
<proteinExistence type="predicted"/>
<sequence>MEMNGYFKTGRTATDRTATVRTATRKTAMGKTTKGKLTGQPRNNNKFFFFCGAAATSASLATPSASTPGSDNFTSFCVSSSSPANPREELGCSGLKRKCCQHFYNHHTFIAGENAGKEDKQRRADVDREDGDGQDNEGQDDDGKVYVPTTGNNVANTPTITTPKLAKTQPEEDSRNLN</sequence>
<dbReference type="Proteomes" id="UP000000305">
    <property type="component" value="Unassembled WGS sequence"/>
</dbReference>
<evidence type="ECO:0000313" key="2">
    <source>
        <dbReference type="EMBL" id="EFX80088.1"/>
    </source>
</evidence>
<dbReference type="KEGG" id="dpx:DAPPUDRAFT_103797"/>
<gene>
    <name evidence="2" type="ORF">DAPPUDRAFT_103797</name>
</gene>
<evidence type="ECO:0000313" key="3">
    <source>
        <dbReference type="Proteomes" id="UP000000305"/>
    </source>
</evidence>
<accession>E9GKB0</accession>
<name>E9GKB0_DAPPU</name>
<dbReference type="EMBL" id="GL732549">
    <property type="protein sequence ID" value="EFX80088.1"/>
    <property type="molecule type" value="Genomic_DNA"/>
</dbReference>
<feature type="region of interest" description="Disordered" evidence="1">
    <location>
        <begin position="114"/>
        <end position="178"/>
    </location>
</feature>